<proteinExistence type="inferred from homology"/>
<feature type="transmembrane region" description="Helical" evidence="12">
    <location>
        <begin position="180"/>
        <end position="201"/>
    </location>
</feature>
<keyword evidence="10" id="KW-0807">Transducer</keyword>
<keyword evidence="6" id="KW-0297">G-protein coupled receptor</keyword>
<feature type="transmembrane region" description="Helical" evidence="12">
    <location>
        <begin position="267"/>
        <end position="294"/>
    </location>
</feature>
<evidence type="ECO:0000256" key="3">
    <source>
        <dbReference type="ARBA" id="ARBA00022475"/>
    </source>
</evidence>
<dbReference type="GO" id="GO:0007204">
    <property type="term" value="P:positive regulation of cytosolic calcium ion concentration"/>
    <property type="evidence" value="ECO:0007669"/>
    <property type="project" value="TreeGrafter"/>
</dbReference>
<keyword evidence="7 12" id="KW-0472">Membrane</keyword>
<dbReference type="Proteomes" id="UP000091820">
    <property type="component" value="Unassembled WGS sequence"/>
</dbReference>
<evidence type="ECO:0000313" key="14">
    <source>
        <dbReference type="EnsemblMetazoa" id="GBRI031054-PA"/>
    </source>
</evidence>
<dbReference type="PANTHER" id="PTHR11866:SF16">
    <property type="entry name" value="PROSTAGLANDIN E2 RECEPTOR EP4 SUBTYPE-LIKE PROTEIN"/>
    <property type="match status" value="1"/>
</dbReference>
<keyword evidence="8" id="KW-0675">Receptor</keyword>
<accession>A0A1A9WT73</accession>
<keyword evidence="3" id="KW-1003">Cell membrane</keyword>
<dbReference type="PANTHER" id="PTHR11866">
    <property type="entry name" value="G-PROTEIN COUPLED RECEPTOR FAMILY 1 MEMBER"/>
    <property type="match status" value="1"/>
</dbReference>
<evidence type="ECO:0000256" key="2">
    <source>
        <dbReference type="ARBA" id="ARBA00010663"/>
    </source>
</evidence>
<feature type="region of interest" description="Disordered" evidence="11">
    <location>
        <begin position="316"/>
        <end position="352"/>
    </location>
</feature>
<evidence type="ECO:0000256" key="9">
    <source>
        <dbReference type="ARBA" id="ARBA00023180"/>
    </source>
</evidence>
<comment type="similarity">
    <text evidence="2">Belongs to the G-protein coupled receptor 1 family.</text>
</comment>
<dbReference type="EnsemblMetazoa" id="GBRI031054-RA">
    <property type="protein sequence ID" value="GBRI031054-PA"/>
    <property type="gene ID" value="GBRI031054"/>
</dbReference>
<evidence type="ECO:0000256" key="1">
    <source>
        <dbReference type="ARBA" id="ARBA00004651"/>
    </source>
</evidence>
<evidence type="ECO:0000256" key="5">
    <source>
        <dbReference type="ARBA" id="ARBA00022989"/>
    </source>
</evidence>
<evidence type="ECO:0000256" key="4">
    <source>
        <dbReference type="ARBA" id="ARBA00022692"/>
    </source>
</evidence>
<evidence type="ECO:0000256" key="11">
    <source>
        <dbReference type="SAM" id="MobiDB-lite"/>
    </source>
</evidence>
<dbReference type="Gene3D" id="1.20.1070.10">
    <property type="entry name" value="Rhodopsin 7-helix transmembrane proteins"/>
    <property type="match status" value="1"/>
</dbReference>
<feature type="transmembrane region" description="Helical" evidence="12">
    <location>
        <begin position="408"/>
        <end position="427"/>
    </location>
</feature>
<keyword evidence="4 12" id="KW-0812">Transmembrane</keyword>
<name>A0A1A9WT73_9MUSC</name>
<evidence type="ECO:0000313" key="15">
    <source>
        <dbReference type="Proteomes" id="UP000091820"/>
    </source>
</evidence>
<protein>
    <recommendedName>
        <fullName evidence="13">G-protein coupled receptors family 1 profile domain-containing protein</fullName>
    </recommendedName>
</protein>
<dbReference type="PROSITE" id="PS50262">
    <property type="entry name" value="G_PROTEIN_RECEP_F1_2"/>
    <property type="match status" value="1"/>
</dbReference>
<keyword evidence="5 12" id="KW-1133">Transmembrane helix</keyword>
<dbReference type="InterPro" id="IPR017452">
    <property type="entry name" value="GPCR_Rhodpsn_7TM"/>
</dbReference>
<evidence type="ECO:0000256" key="12">
    <source>
        <dbReference type="SAM" id="Phobius"/>
    </source>
</evidence>
<feature type="transmembrane region" description="Helical" evidence="12">
    <location>
        <begin position="222"/>
        <end position="241"/>
    </location>
</feature>
<comment type="subcellular location">
    <subcellularLocation>
        <location evidence="1">Cell membrane</location>
        <topology evidence="1">Multi-pass membrane protein</topology>
    </subcellularLocation>
</comment>
<dbReference type="STRING" id="37001.A0A1A9WT73"/>
<dbReference type="GO" id="GO:0004930">
    <property type="term" value="F:G protein-coupled receptor activity"/>
    <property type="evidence" value="ECO:0007669"/>
    <property type="project" value="UniProtKB-KW"/>
</dbReference>
<dbReference type="GO" id="GO:0007189">
    <property type="term" value="P:adenylate cyclase-activating G protein-coupled receptor signaling pathway"/>
    <property type="evidence" value="ECO:0007669"/>
    <property type="project" value="TreeGrafter"/>
</dbReference>
<feature type="compositionally biased region" description="Polar residues" evidence="11">
    <location>
        <begin position="341"/>
        <end position="352"/>
    </location>
</feature>
<evidence type="ECO:0000259" key="13">
    <source>
        <dbReference type="PROSITE" id="PS50262"/>
    </source>
</evidence>
<reference evidence="14" key="2">
    <citation type="submission" date="2020-05" db="UniProtKB">
        <authorList>
            <consortium name="EnsemblMetazoa"/>
        </authorList>
    </citation>
    <scope>IDENTIFICATION</scope>
    <source>
        <strain evidence="14">IAEA</strain>
    </source>
</reference>
<organism evidence="14 15">
    <name type="scientific">Glossina brevipalpis</name>
    <dbReference type="NCBI Taxonomy" id="37001"/>
    <lineage>
        <taxon>Eukaryota</taxon>
        <taxon>Metazoa</taxon>
        <taxon>Ecdysozoa</taxon>
        <taxon>Arthropoda</taxon>
        <taxon>Hexapoda</taxon>
        <taxon>Insecta</taxon>
        <taxon>Pterygota</taxon>
        <taxon>Neoptera</taxon>
        <taxon>Endopterygota</taxon>
        <taxon>Diptera</taxon>
        <taxon>Brachycera</taxon>
        <taxon>Muscomorpha</taxon>
        <taxon>Hippoboscoidea</taxon>
        <taxon>Glossinidae</taxon>
        <taxon>Glossina</taxon>
    </lineage>
</organism>
<evidence type="ECO:0000256" key="8">
    <source>
        <dbReference type="ARBA" id="ARBA00023170"/>
    </source>
</evidence>
<keyword evidence="15" id="KW-1185">Reference proteome</keyword>
<feature type="transmembrane region" description="Helical" evidence="12">
    <location>
        <begin position="143"/>
        <end position="160"/>
    </location>
</feature>
<evidence type="ECO:0000256" key="10">
    <source>
        <dbReference type="ARBA" id="ARBA00023224"/>
    </source>
</evidence>
<feature type="domain" description="G-protein coupled receptors family 1 profile" evidence="13">
    <location>
        <begin position="190"/>
        <end position="426"/>
    </location>
</feature>
<feature type="transmembrane region" description="Helical" evidence="12">
    <location>
        <begin position="373"/>
        <end position="396"/>
    </location>
</feature>
<dbReference type="AlphaFoldDB" id="A0A1A9WT73"/>
<keyword evidence="9" id="KW-0325">Glycoprotein</keyword>
<dbReference type="Pfam" id="PF00001">
    <property type="entry name" value="7tm_1"/>
    <property type="match status" value="1"/>
</dbReference>
<sequence>MNNSSLNPCPGILQLQLELEASFLLEFQLQLEFQPQSQPLLQLESQYQLQPMFQLESHYQLQPMFQLESHYQLQPMFQLESHYRLQSMFQLKSHYQLQSMFQLEFQCQLQSLFQLEFQSRLESQLQLECLPQLEFHCLSTNNFIGLLGMLSTLVLKIYLPQDVFKQYIKWDCVGKVVWRFFGLSSGCIAAVMAIERWMALARPFIYHKHITYELVRKTIKSLILLAIIITFLPFFGFGAYVDDSDPTNVKCLRYRDAEGFWNKTYSVLFMLFGTLLCVVIVACNLFVTRVLCFIGRSRTTKRYMTYDMVNRSEKSSTVHIDGESSSGTSLYHHHQHHPDGSSRNGTQTSHYSHSNSVTLTAAASPDEIKFAKLMLFLSISFVICWMPQMIAIPMAIVRNRVPKAHPFFLIADMLMALHFTSDPYVYVLSRTKHSYVLGCLKRWRTGLKRSQSDQSRLRTTIEQHTLDCGLN</sequence>
<dbReference type="SUPFAM" id="SSF81321">
    <property type="entry name" value="Family A G protein-coupled receptor-like"/>
    <property type="match status" value="1"/>
</dbReference>
<evidence type="ECO:0000256" key="6">
    <source>
        <dbReference type="ARBA" id="ARBA00023040"/>
    </source>
</evidence>
<reference evidence="15" key="1">
    <citation type="submission" date="2014-03" db="EMBL/GenBank/DDBJ databases">
        <authorList>
            <person name="Aksoy S."/>
            <person name="Warren W."/>
            <person name="Wilson R.K."/>
        </authorList>
    </citation>
    <scope>NUCLEOTIDE SEQUENCE [LARGE SCALE GENOMIC DNA]</scope>
    <source>
        <strain evidence="15">IAEA</strain>
    </source>
</reference>
<dbReference type="InterPro" id="IPR000276">
    <property type="entry name" value="GPCR_Rhodpsn"/>
</dbReference>
<dbReference type="InterPro" id="IPR008365">
    <property type="entry name" value="Prostanoid_rcpt"/>
</dbReference>
<dbReference type="VEuPathDB" id="VectorBase:GBRI031054"/>
<evidence type="ECO:0000256" key="7">
    <source>
        <dbReference type="ARBA" id="ARBA00023136"/>
    </source>
</evidence>
<dbReference type="GO" id="GO:0005886">
    <property type="term" value="C:plasma membrane"/>
    <property type="evidence" value="ECO:0007669"/>
    <property type="project" value="UniProtKB-SubCell"/>
</dbReference>